<proteinExistence type="predicted"/>
<evidence type="ECO:0000313" key="3">
    <source>
        <dbReference type="Proteomes" id="UP000523821"/>
    </source>
</evidence>
<accession>A0A7W9FJJ9</accession>
<dbReference type="Proteomes" id="UP000523821">
    <property type="component" value="Unassembled WGS sequence"/>
</dbReference>
<gene>
    <name evidence="2" type="ORF">GGQ63_000834</name>
</gene>
<evidence type="ECO:0000313" key="2">
    <source>
        <dbReference type="EMBL" id="MBB5751782.1"/>
    </source>
</evidence>
<reference evidence="2 3" key="1">
    <citation type="submission" date="2020-08" db="EMBL/GenBank/DDBJ databases">
        <title>Genomic Encyclopedia of Type Strains, Phase IV (KMG-IV): sequencing the most valuable type-strain genomes for metagenomic binning, comparative biology and taxonomic classification.</title>
        <authorList>
            <person name="Goeker M."/>
        </authorList>
    </citation>
    <scope>NUCLEOTIDE SEQUENCE [LARGE SCALE GENOMIC DNA]</scope>
    <source>
        <strain evidence="2 3">DSM 16268</strain>
    </source>
</reference>
<protein>
    <submittedName>
        <fullName evidence="2">Uncharacterized protein</fullName>
    </submittedName>
</protein>
<feature type="compositionally biased region" description="Low complexity" evidence="1">
    <location>
        <begin position="57"/>
        <end position="67"/>
    </location>
</feature>
<comment type="caution">
    <text evidence="2">The sequence shown here is derived from an EMBL/GenBank/DDBJ whole genome shotgun (WGS) entry which is preliminary data.</text>
</comment>
<dbReference type="EMBL" id="JACHOO010000002">
    <property type="protein sequence ID" value="MBB5751782.1"/>
    <property type="molecule type" value="Genomic_DNA"/>
</dbReference>
<name>A0A7W9FJJ9_9HYPH</name>
<dbReference type="RefSeq" id="WP_183852874.1">
    <property type="nucleotide sequence ID" value="NZ_JACHOO010000002.1"/>
</dbReference>
<feature type="region of interest" description="Disordered" evidence="1">
    <location>
        <begin position="44"/>
        <end position="67"/>
    </location>
</feature>
<dbReference type="AlphaFoldDB" id="A0A7W9FJJ9"/>
<organism evidence="2 3">
    <name type="scientific">Prosthecomicrobium pneumaticum</name>
    <dbReference type="NCBI Taxonomy" id="81895"/>
    <lineage>
        <taxon>Bacteria</taxon>
        <taxon>Pseudomonadati</taxon>
        <taxon>Pseudomonadota</taxon>
        <taxon>Alphaproteobacteria</taxon>
        <taxon>Hyphomicrobiales</taxon>
        <taxon>Kaistiaceae</taxon>
        <taxon>Prosthecomicrobium</taxon>
    </lineage>
</organism>
<evidence type="ECO:0000256" key="1">
    <source>
        <dbReference type="SAM" id="MobiDB-lite"/>
    </source>
</evidence>
<sequence>MTTQKTPDPAAHDAETEALAEIHRKDRTLDENRQEHLDEKLEEALEESFPASDPVAVTVTTGTEEEG</sequence>
<keyword evidence="3" id="KW-1185">Reference proteome</keyword>